<dbReference type="SUPFAM" id="SSF53163">
    <property type="entry name" value="HybD-like"/>
    <property type="match status" value="1"/>
</dbReference>
<dbReference type="OrthoDB" id="44145at2157"/>
<protein>
    <submittedName>
        <fullName evidence="5">Hydrogenase maturation protease</fullName>
    </submittedName>
</protein>
<gene>
    <name evidence="5" type="ORF">DSAG12_03941</name>
</gene>
<accession>A0A5B9DH86</accession>
<dbReference type="InterPro" id="IPR000671">
    <property type="entry name" value="Peptidase_A31"/>
</dbReference>
<dbReference type="Proteomes" id="UP000321408">
    <property type="component" value="Chromosome"/>
</dbReference>
<dbReference type="EMBL" id="CP042905">
    <property type="protein sequence ID" value="QEE18103.1"/>
    <property type="molecule type" value="Genomic_DNA"/>
</dbReference>
<dbReference type="AlphaFoldDB" id="A0A5B9DH86"/>
<dbReference type="GeneID" id="41331906"/>
<proteinExistence type="inferred from homology"/>
<name>A0A5B9DH86_9ARCH</name>
<evidence type="ECO:0000256" key="3">
    <source>
        <dbReference type="ARBA" id="ARBA00022750"/>
    </source>
</evidence>
<dbReference type="GO" id="GO:0016485">
    <property type="term" value="P:protein processing"/>
    <property type="evidence" value="ECO:0007669"/>
    <property type="project" value="TreeGrafter"/>
</dbReference>
<reference evidence="5 6" key="2">
    <citation type="journal article" date="2024" name="Int. J. Syst. Evol. Microbiol.">
        <title>Promethearchaeum syntrophicum gen. nov., sp. nov., an anaerobic, obligately syntrophic archaeon, the first isolate of the lineage 'Asgard' archaea, and proposal of the new archaeal phylum Promethearchaeota phyl. nov. and kingdom Promethearchaeati regn. nov.</title>
        <authorList>
            <person name="Imachi H."/>
            <person name="Nobu M.K."/>
            <person name="Kato S."/>
            <person name="Takaki Y."/>
            <person name="Miyazaki M."/>
            <person name="Miyata M."/>
            <person name="Ogawara M."/>
            <person name="Saito Y."/>
            <person name="Sakai S."/>
            <person name="Tahara Y.O."/>
            <person name="Takano Y."/>
            <person name="Tasumi E."/>
            <person name="Uematsu K."/>
            <person name="Yoshimura T."/>
            <person name="Itoh T."/>
            <person name="Ohkuma M."/>
            <person name="Takai K."/>
        </authorList>
    </citation>
    <scope>NUCLEOTIDE SEQUENCE [LARGE SCALE GENOMIC DNA]</scope>
    <source>
        <strain evidence="5 6">MK-D1</strain>
    </source>
</reference>
<sequence length="198" mass="22928">MDLKEKYKNLNLSLTNLLKSSPKLLILGIGENRMGDDGAGVYITWELWQKWKNKTKISIINGGITPEERLPEIIDFQPELVLIVDVIDLKKPSGTIGIFEEDKILNYLPISSHSLPLPVFIDRIQRGVSGVDIKLVGICPYSLKFLETYQLYREDLWDLDMKENNPNIPFYSFNLTKEMEEVCKELIFVLNEILKLYY</sequence>
<dbReference type="InterPro" id="IPR023430">
    <property type="entry name" value="Pept_HybD-like_dom_sf"/>
</dbReference>
<evidence type="ECO:0000256" key="2">
    <source>
        <dbReference type="ARBA" id="ARBA00022670"/>
    </source>
</evidence>
<dbReference type="PRINTS" id="PR00446">
    <property type="entry name" value="HYDRGNUPTAKE"/>
</dbReference>
<dbReference type="GO" id="GO:0004190">
    <property type="term" value="F:aspartic-type endopeptidase activity"/>
    <property type="evidence" value="ECO:0007669"/>
    <property type="project" value="UniProtKB-KW"/>
</dbReference>
<evidence type="ECO:0000313" key="5">
    <source>
        <dbReference type="EMBL" id="QEE18103.1"/>
    </source>
</evidence>
<dbReference type="Pfam" id="PF01750">
    <property type="entry name" value="HycI"/>
    <property type="match status" value="1"/>
</dbReference>
<organism evidence="5 6">
    <name type="scientific">Promethearchaeum syntrophicum</name>
    <dbReference type="NCBI Taxonomy" id="2594042"/>
    <lineage>
        <taxon>Archaea</taxon>
        <taxon>Promethearchaeati</taxon>
        <taxon>Promethearchaeota</taxon>
        <taxon>Promethearchaeia</taxon>
        <taxon>Promethearchaeales</taxon>
        <taxon>Promethearchaeaceae</taxon>
        <taxon>Promethearchaeum</taxon>
    </lineage>
</organism>
<dbReference type="PANTHER" id="PTHR30302:SF1">
    <property type="entry name" value="HYDROGENASE 2 MATURATION PROTEASE"/>
    <property type="match status" value="1"/>
</dbReference>
<keyword evidence="4" id="KW-0378">Hydrolase</keyword>
<dbReference type="NCBIfam" id="TIGR00072">
    <property type="entry name" value="hydrog_prot"/>
    <property type="match status" value="1"/>
</dbReference>
<keyword evidence="2 5" id="KW-0645">Protease</keyword>
<reference evidence="5 6" key="1">
    <citation type="journal article" date="2020" name="Nature">
        <title>Isolation of an archaeon at the prokaryote-eukaryote interface.</title>
        <authorList>
            <person name="Imachi H."/>
            <person name="Nobu M.K."/>
            <person name="Nakahara N."/>
            <person name="Morono Y."/>
            <person name="Ogawara M."/>
            <person name="Takaki Y."/>
            <person name="Takano Y."/>
            <person name="Uematsu K."/>
            <person name="Ikuta T."/>
            <person name="Ito M."/>
            <person name="Matsui Y."/>
            <person name="Miyazaki M."/>
            <person name="Murata K."/>
            <person name="Saito Y."/>
            <person name="Sakai S."/>
            <person name="Song C."/>
            <person name="Tasumi E."/>
            <person name="Yamanaka Y."/>
            <person name="Yamaguchi T."/>
            <person name="Kamagata Y."/>
            <person name="Tamaki H."/>
            <person name="Takai K."/>
        </authorList>
    </citation>
    <scope>NUCLEOTIDE SEQUENCE [LARGE SCALE GENOMIC DNA]</scope>
    <source>
        <strain evidence="5 6">MK-D1</strain>
    </source>
</reference>
<dbReference type="PANTHER" id="PTHR30302">
    <property type="entry name" value="HYDROGENASE 1 MATURATION PROTEASE"/>
    <property type="match status" value="1"/>
</dbReference>
<keyword evidence="6" id="KW-1185">Reference proteome</keyword>
<dbReference type="RefSeq" id="WP_147665082.1">
    <property type="nucleotide sequence ID" value="NZ_CP042905.2"/>
</dbReference>
<keyword evidence="3" id="KW-0064">Aspartyl protease</keyword>
<evidence type="ECO:0000256" key="1">
    <source>
        <dbReference type="ARBA" id="ARBA00006814"/>
    </source>
</evidence>
<dbReference type="GO" id="GO:0008047">
    <property type="term" value="F:enzyme activator activity"/>
    <property type="evidence" value="ECO:0007669"/>
    <property type="project" value="InterPro"/>
</dbReference>
<dbReference type="Gene3D" id="3.40.50.1450">
    <property type="entry name" value="HybD-like"/>
    <property type="match status" value="1"/>
</dbReference>
<comment type="similarity">
    <text evidence="1">Belongs to the peptidase A31 family.</text>
</comment>
<dbReference type="KEGG" id="psyt:DSAG12_03941"/>
<evidence type="ECO:0000313" key="6">
    <source>
        <dbReference type="Proteomes" id="UP000321408"/>
    </source>
</evidence>
<evidence type="ECO:0000256" key="4">
    <source>
        <dbReference type="ARBA" id="ARBA00022801"/>
    </source>
</evidence>